<reference evidence="3 4" key="1">
    <citation type="submission" date="2010-11" db="EMBL/GenBank/DDBJ databases">
        <title>Complete sequence of Halanaerobium sp. sapolanicus.</title>
        <authorList>
            <consortium name="US DOE Joint Genome Institute"/>
            <person name="Lucas S."/>
            <person name="Copeland A."/>
            <person name="Lapidus A."/>
            <person name="Cheng J.-F."/>
            <person name="Bruce D."/>
            <person name="Goodwin L."/>
            <person name="Pitluck S."/>
            <person name="Davenport K."/>
            <person name="Detter J.C."/>
            <person name="Han C."/>
            <person name="Tapia R."/>
            <person name="Land M."/>
            <person name="Hauser L."/>
            <person name="Jeffries C."/>
            <person name="Kyrpides N."/>
            <person name="Ivanova N."/>
            <person name="Mikhailova N."/>
            <person name="Begemann M.B."/>
            <person name="Mormile M.R."/>
            <person name="Wall J.D."/>
            <person name="Elias D.A."/>
            <person name="Woyke T."/>
        </authorList>
    </citation>
    <scope>NUCLEOTIDE SEQUENCE [LARGE SCALE GENOMIC DNA]</scope>
    <source>
        <strain evidence="4">sapolanicus</strain>
    </source>
</reference>
<keyword evidence="1" id="KW-1133">Transmembrane helix</keyword>
<dbReference type="STRING" id="656519.Halsa_1194"/>
<proteinExistence type="predicted"/>
<dbReference type="OrthoDB" id="5446016at2"/>
<feature type="transmembrane region" description="Helical" evidence="1">
    <location>
        <begin position="52"/>
        <end position="73"/>
    </location>
</feature>
<dbReference type="eggNOG" id="COG1835">
    <property type="taxonomic scope" value="Bacteria"/>
</dbReference>
<dbReference type="GO" id="GO:0016747">
    <property type="term" value="F:acyltransferase activity, transferring groups other than amino-acyl groups"/>
    <property type="evidence" value="ECO:0007669"/>
    <property type="project" value="InterPro"/>
</dbReference>
<feature type="transmembrane region" description="Helical" evidence="1">
    <location>
        <begin position="353"/>
        <end position="372"/>
    </location>
</feature>
<keyword evidence="4" id="KW-1185">Reference proteome</keyword>
<evidence type="ECO:0000313" key="3">
    <source>
        <dbReference type="EMBL" id="ADQ14625.1"/>
    </source>
</evidence>
<dbReference type="AlphaFoldDB" id="E4RK73"/>
<feature type="transmembrane region" description="Helical" evidence="1">
    <location>
        <begin position="224"/>
        <end position="240"/>
    </location>
</feature>
<dbReference type="Pfam" id="PF01757">
    <property type="entry name" value="Acyl_transf_3"/>
    <property type="match status" value="1"/>
</dbReference>
<name>E4RK73_HALHG</name>
<feature type="transmembrane region" description="Helical" evidence="1">
    <location>
        <begin position="252"/>
        <end position="269"/>
    </location>
</feature>
<dbReference type="HOGENOM" id="CLU_036097_0_0_9"/>
<dbReference type="InterPro" id="IPR002656">
    <property type="entry name" value="Acyl_transf_3_dom"/>
</dbReference>
<accession>E4RK73</accession>
<dbReference type="PANTHER" id="PTHR36927">
    <property type="entry name" value="BLR4337 PROTEIN"/>
    <property type="match status" value="1"/>
</dbReference>
<dbReference type="EMBL" id="CP002304">
    <property type="protein sequence ID" value="ADQ14625.1"/>
    <property type="molecule type" value="Genomic_DNA"/>
</dbReference>
<evidence type="ECO:0000259" key="2">
    <source>
        <dbReference type="Pfam" id="PF01757"/>
    </source>
</evidence>
<dbReference type="PANTHER" id="PTHR36927:SF1">
    <property type="entry name" value="MDO-LIKE PROTEIN"/>
    <property type="match status" value="1"/>
</dbReference>
<dbReference type="KEGG" id="has:Halsa_1194"/>
<dbReference type="InterPro" id="IPR050623">
    <property type="entry name" value="Glucan_succinyl_AcylTrfase"/>
</dbReference>
<sequence length="386" mass="45834">MSIKSKTNNRMYYFDYLRVFIITLVVLLHSLLPHVHGYEWYVNDTPKSDLFGLLSLLIDVFIMPIMFFIAGYFCYYSLKKYGAKLFITKKSKRILLPFVVGVIFLSPIMNYFYALEYISPNLSYFEYWTNLYFNNFIQAEHAGHYWFLSSLFVFYLAFVVIYRLNKDKIDSMYNSQSISKNELNKFLIGFFALGILSFFLVSQFSADDSWVSILNLLVFQPTRWTIYILYFSFGIFAYLNKIKITTAMTKKLPFFLISTAILSILYLAFKINFMTLANKTRPLQLLNAFLHFSLCFLIFSSLLLFFKKYLDKPFKILNRLAVNSYRIYFIHMIILVILQYYLLNFNIAISTKFMLVFVASFIFSYLFSELYIKLYQQLKKSIQNLV</sequence>
<evidence type="ECO:0000256" key="1">
    <source>
        <dbReference type="SAM" id="Phobius"/>
    </source>
</evidence>
<keyword evidence="3" id="KW-0012">Acyltransferase</keyword>
<dbReference type="RefSeq" id="WP_013405707.1">
    <property type="nucleotide sequence ID" value="NC_014654.1"/>
</dbReference>
<keyword evidence="1" id="KW-0472">Membrane</keyword>
<reference evidence="3 4" key="2">
    <citation type="journal article" date="2011" name="J. Bacteriol.">
        <title>Complete Genome Sequence of the Haloalkaliphilic, Hydrogen Producing Halanaerobium hydrogenoformans.</title>
        <authorList>
            <person name="Brown S.D."/>
            <person name="Begemann M.B."/>
            <person name="Mormile M.R."/>
            <person name="Wall J.D."/>
            <person name="Han C.S."/>
            <person name="Goodwin L.A."/>
            <person name="Pitluck S."/>
            <person name="Land M.L."/>
            <person name="Hauser L.J."/>
            <person name="Elias D.A."/>
        </authorList>
    </citation>
    <scope>NUCLEOTIDE SEQUENCE [LARGE SCALE GENOMIC DNA]</scope>
    <source>
        <strain evidence="4">sapolanicus</strain>
    </source>
</reference>
<feature type="transmembrane region" description="Helical" evidence="1">
    <location>
        <begin position="289"/>
        <end position="306"/>
    </location>
</feature>
<evidence type="ECO:0000313" key="4">
    <source>
        <dbReference type="Proteomes" id="UP000007434"/>
    </source>
</evidence>
<gene>
    <name evidence="3" type="ordered locus">Halsa_1194</name>
</gene>
<keyword evidence="3" id="KW-0808">Transferase</keyword>
<keyword evidence="1" id="KW-0812">Transmembrane</keyword>
<feature type="transmembrane region" description="Helical" evidence="1">
    <location>
        <begin position="145"/>
        <end position="165"/>
    </location>
</feature>
<feature type="transmembrane region" description="Helical" evidence="1">
    <location>
        <begin position="327"/>
        <end position="347"/>
    </location>
</feature>
<feature type="transmembrane region" description="Helical" evidence="1">
    <location>
        <begin position="186"/>
        <end position="204"/>
    </location>
</feature>
<dbReference type="Proteomes" id="UP000007434">
    <property type="component" value="Chromosome"/>
</dbReference>
<feature type="transmembrane region" description="Helical" evidence="1">
    <location>
        <begin position="12"/>
        <end position="32"/>
    </location>
</feature>
<feature type="domain" description="Acyltransferase 3" evidence="2">
    <location>
        <begin position="12"/>
        <end position="368"/>
    </location>
</feature>
<protein>
    <submittedName>
        <fullName evidence="3">Acyltransferase 3</fullName>
    </submittedName>
</protein>
<organism evidence="3 4">
    <name type="scientific">Halanaerobium hydrogeniformans</name>
    <name type="common">Halanaerobium sp. (strain sapolanicus)</name>
    <dbReference type="NCBI Taxonomy" id="656519"/>
    <lineage>
        <taxon>Bacteria</taxon>
        <taxon>Bacillati</taxon>
        <taxon>Bacillota</taxon>
        <taxon>Clostridia</taxon>
        <taxon>Halanaerobiales</taxon>
        <taxon>Halanaerobiaceae</taxon>
        <taxon>Halanaerobium</taxon>
    </lineage>
</organism>
<feature type="transmembrane region" description="Helical" evidence="1">
    <location>
        <begin position="94"/>
        <end position="114"/>
    </location>
</feature>